<feature type="region of interest" description="Disordered" evidence="1">
    <location>
        <begin position="35"/>
        <end position="55"/>
    </location>
</feature>
<evidence type="ECO:0000256" key="1">
    <source>
        <dbReference type="SAM" id="MobiDB-lite"/>
    </source>
</evidence>
<dbReference type="EMBL" id="FQXG01000011">
    <property type="protein sequence ID" value="SHI23337.1"/>
    <property type="molecule type" value="Genomic_DNA"/>
</dbReference>
<feature type="signal peptide" evidence="2">
    <location>
        <begin position="1"/>
        <end position="23"/>
    </location>
</feature>
<evidence type="ECO:0000313" key="4">
    <source>
        <dbReference type="Proteomes" id="UP000184268"/>
    </source>
</evidence>
<keyword evidence="2" id="KW-0732">Signal</keyword>
<protein>
    <submittedName>
        <fullName evidence="3">Uncharacterized protein</fullName>
    </submittedName>
</protein>
<accession>A0A1M5ZGH3</accession>
<name>A0A1M5ZGH3_9GAMM</name>
<reference evidence="3 4" key="1">
    <citation type="submission" date="2016-11" db="EMBL/GenBank/DDBJ databases">
        <authorList>
            <person name="Jaros S."/>
            <person name="Januszkiewicz K."/>
            <person name="Wedrychowicz H."/>
        </authorList>
    </citation>
    <scope>NUCLEOTIDE SEQUENCE [LARGE SCALE GENOMIC DNA]</scope>
    <source>
        <strain evidence="3 4">DSM 16917</strain>
    </source>
</reference>
<feature type="chain" id="PRO_5009915461" evidence="2">
    <location>
        <begin position="24"/>
        <end position="136"/>
    </location>
</feature>
<organism evidence="3 4">
    <name type="scientific">Ferrimonas marina</name>
    <dbReference type="NCBI Taxonomy" id="299255"/>
    <lineage>
        <taxon>Bacteria</taxon>
        <taxon>Pseudomonadati</taxon>
        <taxon>Pseudomonadota</taxon>
        <taxon>Gammaproteobacteria</taxon>
        <taxon>Alteromonadales</taxon>
        <taxon>Ferrimonadaceae</taxon>
        <taxon>Ferrimonas</taxon>
    </lineage>
</organism>
<proteinExistence type="predicted"/>
<evidence type="ECO:0000313" key="3">
    <source>
        <dbReference type="EMBL" id="SHI23337.1"/>
    </source>
</evidence>
<dbReference type="AlphaFoldDB" id="A0A1M5ZGH3"/>
<feature type="compositionally biased region" description="Polar residues" evidence="1">
    <location>
        <begin position="36"/>
        <end position="53"/>
    </location>
</feature>
<evidence type="ECO:0000256" key="2">
    <source>
        <dbReference type="SAM" id="SignalP"/>
    </source>
</evidence>
<dbReference type="RefSeq" id="WP_067662167.1">
    <property type="nucleotide sequence ID" value="NZ_FQXG01000011.1"/>
</dbReference>
<dbReference type="STRING" id="299255.SAMN02745129_0293"/>
<sequence>MTIQGWKLIGCAALCVLAGPLWAQDEAPQHLAPQQYFDTPSHTSLASTPTQDNGPRLVPVMTFGQPEQQQWFIGTQVSDTQPGPHRPEFEPQRYWQARFGGGLNYGRASFVLDLSHSQDLPLADQLGLALTAKYEF</sequence>
<dbReference type="Proteomes" id="UP000184268">
    <property type="component" value="Unassembled WGS sequence"/>
</dbReference>
<keyword evidence="4" id="KW-1185">Reference proteome</keyword>
<gene>
    <name evidence="3" type="ORF">SAMN02745129_0293</name>
</gene>